<dbReference type="EMBL" id="CP000724">
    <property type="protein sequence ID" value="ABR47055.1"/>
    <property type="molecule type" value="Genomic_DNA"/>
</dbReference>
<dbReference type="CDD" id="cd04301">
    <property type="entry name" value="NAT_SF"/>
    <property type="match status" value="1"/>
</dbReference>
<sequence>MKIREFLPGDREVIQRTPCEYVSEVYFHLTKDGWNYFLEERLLDEKIQKEYTPYSIGKNNEGQMTFIIEEQDQLIGYMEMAYDQHRKLLQILNIYVTKEQRKKGRGKTLLKASKGYARFNKARGILMEIPNDNYPAIQLALKAGFEFTGIDEICYRRDGHKSQEVGLRFTFHF</sequence>
<dbReference type="KEGG" id="amt:Amet_0830"/>
<dbReference type="eggNOG" id="COG0456">
    <property type="taxonomic scope" value="Bacteria"/>
</dbReference>
<dbReference type="HOGENOM" id="CLU_1544417_0_0_9"/>
<keyword evidence="3" id="KW-1185">Reference proteome</keyword>
<dbReference type="PROSITE" id="PS51186">
    <property type="entry name" value="GNAT"/>
    <property type="match status" value="1"/>
</dbReference>
<evidence type="ECO:0000313" key="2">
    <source>
        <dbReference type="EMBL" id="ABR47055.1"/>
    </source>
</evidence>
<name>A6TLI7_ALKMQ</name>
<dbReference type="Gene3D" id="3.40.630.30">
    <property type="match status" value="1"/>
</dbReference>
<dbReference type="GO" id="GO:0016747">
    <property type="term" value="F:acyltransferase activity, transferring groups other than amino-acyl groups"/>
    <property type="evidence" value="ECO:0007669"/>
    <property type="project" value="InterPro"/>
</dbReference>
<feature type="domain" description="N-acetyltransferase" evidence="1">
    <location>
        <begin position="1"/>
        <end position="172"/>
    </location>
</feature>
<dbReference type="Pfam" id="PF00583">
    <property type="entry name" value="Acetyltransf_1"/>
    <property type="match status" value="1"/>
</dbReference>
<keyword evidence="2" id="KW-0808">Transferase</keyword>
<dbReference type="AlphaFoldDB" id="A6TLI7"/>
<proteinExistence type="predicted"/>
<dbReference type="RefSeq" id="WP_012062098.1">
    <property type="nucleotide sequence ID" value="NC_009633.1"/>
</dbReference>
<dbReference type="InterPro" id="IPR000182">
    <property type="entry name" value="GNAT_dom"/>
</dbReference>
<evidence type="ECO:0000313" key="3">
    <source>
        <dbReference type="Proteomes" id="UP000001572"/>
    </source>
</evidence>
<organism evidence="2 3">
    <name type="scientific">Alkaliphilus metalliredigens (strain QYMF)</name>
    <dbReference type="NCBI Taxonomy" id="293826"/>
    <lineage>
        <taxon>Bacteria</taxon>
        <taxon>Bacillati</taxon>
        <taxon>Bacillota</taxon>
        <taxon>Clostridia</taxon>
        <taxon>Peptostreptococcales</taxon>
        <taxon>Natronincolaceae</taxon>
        <taxon>Alkaliphilus</taxon>
    </lineage>
</organism>
<dbReference type="STRING" id="293826.Amet_0830"/>
<dbReference type="InterPro" id="IPR016181">
    <property type="entry name" value="Acyl_CoA_acyltransferase"/>
</dbReference>
<accession>A6TLI7</accession>
<reference evidence="3" key="1">
    <citation type="journal article" date="2016" name="Genome Announc.">
        <title>Complete genome sequence of Alkaliphilus metalliredigens strain QYMF, an alkaliphilic and metal-reducing bacterium isolated from borax-contaminated leachate ponds.</title>
        <authorList>
            <person name="Hwang C."/>
            <person name="Copeland A."/>
            <person name="Lucas S."/>
            <person name="Lapidus A."/>
            <person name="Barry K."/>
            <person name="Detter J.C."/>
            <person name="Glavina Del Rio T."/>
            <person name="Hammon N."/>
            <person name="Israni S."/>
            <person name="Dalin E."/>
            <person name="Tice H."/>
            <person name="Pitluck S."/>
            <person name="Chertkov O."/>
            <person name="Brettin T."/>
            <person name="Bruce D."/>
            <person name="Han C."/>
            <person name="Schmutz J."/>
            <person name="Larimer F."/>
            <person name="Land M.L."/>
            <person name="Hauser L."/>
            <person name="Kyrpides N."/>
            <person name="Mikhailova N."/>
            <person name="Ye Q."/>
            <person name="Zhou J."/>
            <person name="Richardson P."/>
            <person name="Fields M.W."/>
        </authorList>
    </citation>
    <scope>NUCLEOTIDE SEQUENCE [LARGE SCALE GENOMIC DNA]</scope>
    <source>
        <strain evidence="3">QYMF</strain>
    </source>
</reference>
<evidence type="ECO:0000259" key="1">
    <source>
        <dbReference type="PROSITE" id="PS51186"/>
    </source>
</evidence>
<protein>
    <submittedName>
        <fullName evidence="2">GCN5-related N-acetyltransferase</fullName>
    </submittedName>
</protein>
<dbReference type="Proteomes" id="UP000001572">
    <property type="component" value="Chromosome"/>
</dbReference>
<gene>
    <name evidence="2" type="ordered locus">Amet_0830</name>
</gene>
<dbReference type="SUPFAM" id="SSF55729">
    <property type="entry name" value="Acyl-CoA N-acyltransferases (Nat)"/>
    <property type="match status" value="1"/>
</dbReference>